<proteinExistence type="predicted"/>
<accession>A0A1H5ZZG0</accession>
<dbReference type="Proteomes" id="UP000236738">
    <property type="component" value="Unassembled WGS sequence"/>
</dbReference>
<gene>
    <name evidence="1" type="ORF">SAMN05421847_2254</name>
</gene>
<dbReference type="RefSeq" id="WP_103914122.1">
    <property type="nucleotide sequence ID" value="NZ_FNUS01000005.1"/>
</dbReference>
<keyword evidence="2" id="KW-1185">Reference proteome</keyword>
<dbReference type="AlphaFoldDB" id="A0A1H5ZZG0"/>
<dbReference type="OrthoDB" id="1157753at2"/>
<evidence type="ECO:0000313" key="1">
    <source>
        <dbReference type="EMBL" id="SEG41087.1"/>
    </source>
</evidence>
<reference evidence="2" key="1">
    <citation type="submission" date="2016-10" db="EMBL/GenBank/DDBJ databases">
        <authorList>
            <person name="Varghese N."/>
            <person name="Submissions S."/>
        </authorList>
    </citation>
    <scope>NUCLEOTIDE SEQUENCE [LARGE SCALE GENOMIC DNA]</scope>
    <source>
        <strain evidence="2">DSM 21580</strain>
    </source>
</reference>
<dbReference type="EMBL" id="FNUS01000005">
    <property type="protein sequence ID" value="SEG41087.1"/>
    <property type="molecule type" value="Genomic_DNA"/>
</dbReference>
<evidence type="ECO:0000313" key="2">
    <source>
        <dbReference type="Proteomes" id="UP000236738"/>
    </source>
</evidence>
<organism evidence="1 2">
    <name type="scientific">Halpernia humi</name>
    <dbReference type="NCBI Taxonomy" id="493375"/>
    <lineage>
        <taxon>Bacteria</taxon>
        <taxon>Pseudomonadati</taxon>
        <taxon>Bacteroidota</taxon>
        <taxon>Flavobacteriia</taxon>
        <taxon>Flavobacteriales</taxon>
        <taxon>Weeksellaceae</taxon>
        <taxon>Chryseobacterium group</taxon>
        <taxon>Halpernia</taxon>
    </lineage>
</organism>
<sequence>MNIKFIFLFFCFTINVFGQNINQIRKTVSSINSEKNYQIKVLDNDYFVDKKNEVTDNGQELMGFYKNDKLKKIVHEIGLSNKKIVTQYYFNKGNLIFVLEKRFIIIDENGYLKKPKLFSKRKTYFQGGKIIKDINPNSEINTNFIYQSKLLKKDLKNN</sequence>
<name>A0A1H5ZZG0_9FLAO</name>
<protein>
    <submittedName>
        <fullName evidence="1">Uncharacterized protein</fullName>
    </submittedName>
</protein>